<proteinExistence type="predicted"/>
<organism evidence="1 2">
    <name type="scientific">Thermophilibacter immobilis</name>
    <dbReference type="NCBI Taxonomy" id="2779519"/>
    <lineage>
        <taxon>Bacteria</taxon>
        <taxon>Bacillati</taxon>
        <taxon>Actinomycetota</taxon>
        <taxon>Coriobacteriia</taxon>
        <taxon>Coriobacteriales</taxon>
        <taxon>Atopobiaceae</taxon>
        <taxon>Thermophilibacter</taxon>
    </lineage>
</organism>
<gene>
    <name evidence="1" type="ORF">INP52_01655</name>
</gene>
<dbReference type="Proteomes" id="UP000593735">
    <property type="component" value="Chromosome"/>
</dbReference>
<accession>A0A7S7M911</accession>
<dbReference type="AlphaFoldDB" id="A0A7S7M911"/>
<dbReference type="RefSeq" id="WP_194371836.1">
    <property type="nucleotide sequence ID" value="NZ_CP063767.1"/>
</dbReference>
<dbReference type="EMBL" id="CP063767">
    <property type="protein sequence ID" value="QOY60944.1"/>
    <property type="molecule type" value="Genomic_DNA"/>
</dbReference>
<protein>
    <submittedName>
        <fullName evidence="1">Uncharacterized protein</fullName>
    </submittedName>
</protein>
<evidence type="ECO:0000313" key="2">
    <source>
        <dbReference type="Proteomes" id="UP000593735"/>
    </source>
</evidence>
<evidence type="ECO:0000313" key="1">
    <source>
        <dbReference type="EMBL" id="QOY60944.1"/>
    </source>
</evidence>
<dbReference type="KEGG" id="tio:INP52_01655"/>
<reference evidence="1 2" key="1">
    <citation type="submission" date="2020-10" db="EMBL/GenBank/DDBJ databases">
        <title>Olsenella immobilis sp.nov., isolated from the mud in a fermentation cellar used for the production of Chinese strong-flavoured liquor.</title>
        <authorList>
            <person name="Lu L."/>
        </authorList>
    </citation>
    <scope>NUCLEOTIDE SEQUENCE [LARGE SCALE GENOMIC DNA]</scope>
    <source>
        <strain evidence="1 2">LZLJ-2</strain>
    </source>
</reference>
<name>A0A7S7M911_9ACTN</name>
<keyword evidence="2" id="KW-1185">Reference proteome</keyword>
<sequence>MGREQTSRLSRRRRAVLIVAAPLVALLAVGATLLRTTSGTKGLGRFYVGTWRGSVNTAARSIYGNVSGKEYLFELVMESDGNARLTTLDGH</sequence>